<dbReference type="InterPro" id="IPR000577">
    <property type="entry name" value="Carb_kinase_FGGY"/>
</dbReference>
<feature type="binding site" evidence="7">
    <location>
        <position position="246"/>
    </location>
    <ligand>
        <name>glycerol</name>
        <dbReference type="ChEBI" id="CHEBI:17754"/>
    </ligand>
</feature>
<dbReference type="PANTHER" id="PTHR10196:SF69">
    <property type="entry name" value="GLYCEROL KINASE"/>
    <property type="match status" value="1"/>
</dbReference>
<feature type="binding site" evidence="7">
    <location>
        <position position="12"/>
    </location>
    <ligand>
        <name>ATP</name>
        <dbReference type="ChEBI" id="CHEBI:30616"/>
    </ligand>
</feature>
<evidence type="ECO:0000256" key="3">
    <source>
        <dbReference type="ARBA" id="ARBA00022741"/>
    </source>
</evidence>
<comment type="catalytic activity">
    <reaction evidence="7">
        <text>glycerol + ATP = sn-glycerol 3-phosphate + ADP + H(+)</text>
        <dbReference type="Rhea" id="RHEA:21644"/>
        <dbReference type="ChEBI" id="CHEBI:15378"/>
        <dbReference type="ChEBI" id="CHEBI:17754"/>
        <dbReference type="ChEBI" id="CHEBI:30616"/>
        <dbReference type="ChEBI" id="CHEBI:57597"/>
        <dbReference type="ChEBI" id="CHEBI:456216"/>
        <dbReference type="EC" id="2.7.1.30"/>
    </reaction>
</comment>
<dbReference type="Proteomes" id="UP001371224">
    <property type="component" value="Unassembled WGS sequence"/>
</dbReference>
<protein>
    <recommendedName>
        <fullName evidence="7">Glycerol kinase</fullName>
        <ecNumber evidence="7">2.7.1.30</ecNumber>
    </recommendedName>
    <alternativeName>
        <fullName evidence="7">ATP:glycerol 3-phosphotransferase</fullName>
    </alternativeName>
    <alternativeName>
        <fullName evidence="7">Glycerokinase</fullName>
        <shortName evidence="7">GK</shortName>
    </alternativeName>
</protein>
<keyword evidence="12" id="KW-1185">Reference proteome</keyword>
<evidence type="ECO:0000256" key="1">
    <source>
        <dbReference type="ARBA" id="ARBA00009156"/>
    </source>
</evidence>
<feature type="binding site" evidence="7">
    <location>
        <position position="134"/>
    </location>
    <ligand>
        <name>sn-glycerol 3-phosphate</name>
        <dbReference type="ChEBI" id="CHEBI:57597"/>
    </ligand>
</feature>
<dbReference type="HAMAP" id="MF_00186">
    <property type="entry name" value="Glycerol_kin"/>
    <property type="match status" value="1"/>
</dbReference>
<dbReference type="Pfam" id="PF00370">
    <property type="entry name" value="FGGY_N"/>
    <property type="match status" value="1"/>
</dbReference>
<comment type="caution">
    <text evidence="11">The sequence shown here is derived from an EMBL/GenBank/DDBJ whole genome shotgun (WGS) entry which is preliminary data.</text>
</comment>
<feature type="binding site" evidence="7">
    <location>
        <position position="247"/>
    </location>
    <ligand>
        <name>glycerol</name>
        <dbReference type="ChEBI" id="CHEBI:17754"/>
    </ligand>
</feature>
<feature type="binding site" evidence="7">
    <location>
        <position position="134"/>
    </location>
    <ligand>
        <name>glycerol</name>
        <dbReference type="ChEBI" id="CHEBI:17754"/>
    </ligand>
</feature>
<evidence type="ECO:0000259" key="10">
    <source>
        <dbReference type="Pfam" id="PF02782"/>
    </source>
</evidence>
<dbReference type="RefSeq" id="WP_337331322.1">
    <property type="nucleotide sequence ID" value="NZ_JBBDGM010000003.1"/>
</dbReference>
<dbReference type="PANTHER" id="PTHR10196">
    <property type="entry name" value="SUGAR KINASE"/>
    <property type="match status" value="1"/>
</dbReference>
<reference evidence="11 12" key="1">
    <citation type="submission" date="2024-02" db="EMBL/GenBank/DDBJ databases">
        <authorList>
            <person name="Saticioglu I.B."/>
        </authorList>
    </citation>
    <scope>NUCLEOTIDE SEQUENCE [LARGE SCALE GENOMIC DNA]</scope>
    <source>
        <strain evidence="11 12">Mu-80</strain>
    </source>
</reference>
<feature type="binding site" evidence="7">
    <location>
        <position position="83"/>
    </location>
    <ligand>
        <name>glycerol</name>
        <dbReference type="ChEBI" id="CHEBI:17754"/>
    </ligand>
</feature>
<dbReference type="Pfam" id="PF02782">
    <property type="entry name" value="FGGY_C"/>
    <property type="match status" value="1"/>
</dbReference>
<accession>A0ABU8L939</accession>
<evidence type="ECO:0000256" key="2">
    <source>
        <dbReference type="ARBA" id="ARBA00022679"/>
    </source>
</evidence>
<dbReference type="CDD" id="cd07769">
    <property type="entry name" value="ASKHA_NBD_FGGY_GK"/>
    <property type="match status" value="1"/>
</dbReference>
<feature type="domain" description="Carbohydrate kinase FGGY C-terminal" evidence="10">
    <location>
        <begin position="264"/>
        <end position="452"/>
    </location>
</feature>
<dbReference type="Gene3D" id="3.30.420.40">
    <property type="match status" value="2"/>
</dbReference>
<dbReference type="PROSITE" id="PS00933">
    <property type="entry name" value="FGGY_KINASES_1"/>
    <property type="match status" value="1"/>
</dbReference>
<keyword evidence="2 7" id="KW-0808">Transferase</keyword>
<feature type="domain" description="Carbohydrate kinase FGGY N-terminal" evidence="9">
    <location>
        <begin position="4"/>
        <end position="253"/>
    </location>
</feature>
<dbReference type="EMBL" id="JBBDGM010000003">
    <property type="protein sequence ID" value="MEJ1087653.1"/>
    <property type="molecule type" value="Genomic_DNA"/>
</dbReference>
<proteinExistence type="inferred from homology"/>
<feature type="binding site" evidence="7">
    <location>
        <position position="268"/>
    </location>
    <ligand>
        <name>ATP</name>
        <dbReference type="ChEBI" id="CHEBI:30616"/>
    </ligand>
</feature>
<comment type="function">
    <text evidence="7">Key enzyme in the regulation of glycerol uptake and metabolism. Catalyzes the phosphorylation of glycerol to yield sn-glycerol 3-phosphate.</text>
</comment>
<feature type="binding site" evidence="7">
    <location>
        <position position="16"/>
    </location>
    <ligand>
        <name>ADP</name>
        <dbReference type="ChEBI" id="CHEBI:456216"/>
    </ligand>
</feature>
<feature type="binding site" evidence="7">
    <location>
        <position position="13"/>
    </location>
    <ligand>
        <name>ATP</name>
        <dbReference type="ChEBI" id="CHEBI:30616"/>
    </ligand>
</feature>
<comment type="similarity">
    <text evidence="1 7 8">Belongs to the FGGY kinase family.</text>
</comment>
<dbReference type="InterPro" id="IPR005999">
    <property type="entry name" value="Glycerol_kin"/>
</dbReference>
<feature type="binding site" evidence="7">
    <location>
        <position position="268"/>
    </location>
    <ligand>
        <name>ADP</name>
        <dbReference type="ChEBI" id="CHEBI:456216"/>
    </ligand>
</feature>
<feature type="binding site" evidence="7">
    <location>
        <position position="12"/>
    </location>
    <ligand>
        <name>ADP</name>
        <dbReference type="ChEBI" id="CHEBI:456216"/>
    </ligand>
</feature>
<comment type="pathway">
    <text evidence="7">Polyol metabolism; glycerol degradation via glycerol kinase pathway; sn-glycerol 3-phosphate from glycerol: step 1/1.</text>
</comment>
<evidence type="ECO:0000256" key="8">
    <source>
        <dbReference type="RuleBase" id="RU003733"/>
    </source>
</evidence>
<dbReference type="GO" id="GO:0004370">
    <property type="term" value="F:glycerol kinase activity"/>
    <property type="evidence" value="ECO:0007669"/>
    <property type="project" value="UniProtKB-EC"/>
</dbReference>
<feature type="binding site" evidence="7">
    <location>
        <position position="316"/>
    </location>
    <ligand>
        <name>ATP</name>
        <dbReference type="ChEBI" id="CHEBI:30616"/>
    </ligand>
</feature>
<sequence>MAEYILSIDQGTTSSRAIIFDHSGSVVASGQKEHEQILPKAGWVEHDAAEIWRNVQEVIGLALTRAHLTRHDIAAIGITNQRETTVVWDRHTGEPVCNAIVWQDTRTQEIVDRLAADGGVDRFKSIVGLPLATYFSGTKLTWILENVDGAREKADADDLLFGTTDCWVLWNLTGGVDGGVHVTDVTNASRTMFMDLETLEWRDDILDVFGVPRSMMPEIRSSSEVYGTAESSSLLRETPIAGILGDQQSATFGQAAFGSGESKNTYGTGCFLIFNTGEEVVHSKNGLLTTVGYKLGGGPTHYALEGSIAVAGSLIQWLRDQLGLISSAPEVEELADKVDDNGGVYIVPAFSGLFTPYWRPDARGAIVGLTRFANRNHIARAALEAVAFQTRDVLDAVNADADFDLTELKVDGGMVANDALMQFQADILGVPVVRPVVTETTALGAAYAAGLAVGFWSGLEDLSANWQEDHRWEPTMHADERDRQVRLWRKAVTKSMDWVDDDVR</sequence>
<feature type="binding site" evidence="7">
    <location>
        <position position="417"/>
    </location>
    <ligand>
        <name>ADP</name>
        <dbReference type="ChEBI" id="CHEBI:456216"/>
    </ligand>
</feature>
<dbReference type="InterPro" id="IPR018485">
    <property type="entry name" value="FGGY_C"/>
</dbReference>
<dbReference type="InterPro" id="IPR043129">
    <property type="entry name" value="ATPase_NBD"/>
</dbReference>
<feature type="binding site" evidence="7">
    <location>
        <position position="312"/>
    </location>
    <ligand>
        <name>ADP</name>
        <dbReference type="ChEBI" id="CHEBI:456216"/>
    </ligand>
</feature>
<feature type="binding site" evidence="7">
    <location>
        <position position="82"/>
    </location>
    <ligand>
        <name>glycerol</name>
        <dbReference type="ChEBI" id="CHEBI:17754"/>
    </ligand>
</feature>
<dbReference type="NCBIfam" id="TIGR01311">
    <property type="entry name" value="glycerol_kin"/>
    <property type="match status" value="1"/>
</dbReference>
<keyword evidence="4 7" id="KW-0418">Kinase</keyword>
<dbReference type="EC" id="2.7.1.30" evidence="7"/>
<feature type="binding site" evidence="7">
    <location>
        <position position="14"/>
    </location>
    <ligand>
        <name>ATP</name>
        <dbReference type="ChEBI" id="CHEBI:30616"/>
    </ligand>
</feature>
<dbReference type="InterPro" id="IPR018484">
    <property type="entry name" value="FGGY_N"/>
</dbReference>
<organism evidence="11 12">
    <name type="scientific">Microbacterium bandirmense</name>
    <dbReference type="NCBI Taxonomy" id="3122050"/>
    <lineage>
        <taxon>Bacteria</taxon>
        <taxon>Bacillati</taxon>
        <taxon>Actinomycetota</taxon>
        <taxon>Actinomycetes</taxon>
        <taxon>Micrococcales</taxon>
        <taxon>Microbacteriaceae</taxon>
        <taxon>Microbacterium</taxon>
    </lineage>
</organism>
<evidence type="ECO:0000256" key="7">
    <source>
        <dbReference type="HAMAP-Rule" id="MF_00186"/>
    </source>
</evidence>
<evidence type="ECO:0000256" key="4">
    <source>
        <dbReference type="ARBA" id="ARBA00022777"/>
    </source>
</evidence>
<feature type="binding site" evidence="7">
    <location>
        <position position="83"/>
    </location>
    <ligand>
        <name>sn-glycerol 3-phosphate</name>
        <dbReference type="ChEBI" id="CHEBI:57597"/>
    </ligand>
</feature>
<feature type="binding site" evidence="7">
    <location>
        <position position="12"/>
    </location>
    <ligand>
        <name>sn-glycerol 3-phosphate</name>
        <dbReference type="ChEBI" id="CHEBI:57597"/>
    </ligand>
</feature>
<evidence type="ECO:0000256" key="5">
    <source>
        <dbReference type="ARBA" id="ARBA00022798"/>
    </source>
</evidence>
<evidence type="ECO:0000313" key="11">
    <source>
        <dbReference type="EMBL" id="MEJ1087653.1"/>
    </source>
</evidence>
<evidence type="ECO:0000259" key="9">
    <source>
        <dbReference type="Pfam" id="PF00370"/>
    </source>
</evidence>
<feature type="binding site" evidence="7">
    <location>
        <position position="312"/>
    </location>
    <ligand>
        <name>ATP</name>
        <dbReference type="ChEBI" id="CHEBI:30616"/>
    </ligand>
</feature>
<dbReference type="PIRSF" id="PIRSF000538">
    <property type="entry name" value="GlpK"/>
    <property type="match status" value="1"/>
</dbReference>
<feature type="binding site" evidence="7">
    <location>
        <position position="413"/>
    </location>
    <ligand>
        <name>ATP</name>
        <dbReference type="ChEBI" id="CHEBI:30616"/>
    </ligand>
</feature>
<comment type="activity regulation">
    <text evidence="7">Inhibited by fructose 1,6-bisphosphate (FBP).</text>
</comment>
<keyword evidence="6 7" id="KW-0067">ATP-binding</keyword>
<dbReference type="PROSITE" id="PS00445">
    <property type="entry name" value="FGGY_KINASES_2"/>
    <property type="match status" value="1"/>
</dbReference>
<dbReference type="NCBIfam" id="NF000756">
    <property type="entry name" value="PRK00047.1"/>
    <property type="match status" value="1"/>
</dbReference>
<dbReference type="InterPro" id="IPR018483">
    <property type="entry name" value="Carb_kinase_FGGY_CS"/>
</dbReference>
<dbReference type="SUPFAM" id="SSF53067">
    <property type="entry name" value="Actin-like ATPase domain"/>
    <property type="match status" value="2"/>
</dbReference>
<name>A0ABU8L939_9MICO</name>
<gene>
    <name evidence="7 11" type="primary">glpK</name>
    <name evidence="11" type="ORF">WDU99_04920</name>
</gene>
<evidence type="ECO:0000313" key="12">
    <source>
        <dbReference type="Proteomes" id="UP001371224"/>
    </source>
</evidence>
<keyword evidence="3 7" id="KW-0547">Nucleotide-binding</keyword>
<feature type="binding site" evidence="7">
    <location>
        <position position="82"/>
    </location>
    <ligand>
        <name>sn-glycerol 3-phosphate</name>
        <dbReference type="ChEBI" id="CHEBI:57597"/>
    </ligand>
</feature>
<evidence type="ECO:0000256" key="6">
    <source>
        <dbReference type="ARBA" id="ARBA00022840"/>
    </source>
</evidence>
<feature type="binding site" evidence="7">
    <location>
        <position position="413"/>
    </location>
    <ligand>
        <name>ADP</name>
        <dbReference type="ChEBI" id="CHEBI:456216"/>
    </ligand>
</feature>
<keyword evidence="5 7" id="KW-0319">Glycerol metabolism</keyword>
<feature type="binding site" evidence="7">
    <location>
        <position position="246"/>
    </location>
    <ligand>
        <name>sn-glycerol 3-phosphate</name>
        <dbReference type="ChEBI" id="CHEBI:57597"/>
    </ligand>
</feature>